<dbReference type="OrthoDB" id="10262857at2759"/>
<evidence type="ECO:0000256" key="2">
    <source>
        <dbReference type="ARBA" id="ARBA00022771"/>
    </source>
</evidence>
<organism evidence="8">
    <name type="scientific">Echinostoma caproni</name>
    <dbReference type="NCBI Taxonomy" id="27848"/>
    <lineage>
        <taxon>Eukaryota</taxon>
        <taxon>Metazoa</taxon>
        <taxon>Spiralia</taxon>
        <taxon>Lophotrochozoa</taxon>
        <taxon>Platyhelminthes</taxon>
        <taxon>Trematoda</taxon>
        <taxon>Digenea</taxon>
        <taxon>Plagiorchiida</taxon>
        <taxon>Echinostomata</taxon>
        <taxon>Echinostomatoidea</taxon>
        <taxon>Echinostomatidae</taxon>
        <taxon>Echinostoma</taxon>
    </lineage>
</organism>
<evidence type="ECO:0000259" key="5">
    <source>
        <dbReference type="PROSITE" id="PS50016"/>
    </source>
</evidence>
<dbReference type="PROSITE" id="PS01359">
    <property type="entry name" value="ZF_PHD_1"/>
    <property type="match status" value="1"/>
</dbReference>
<evidence type="ECO:0000313" key="8">
    <source>
        <dbReference type="WBParaSite" id="ECPE_0000961001-mRNA-1"/>
    </source>
</evidence>
<dbReference type="EMBL" id="UZAN01047636">
    <property type="protein sequence ID" value="VDP85617.1"/>
    <property type="molecule type" value="Genomic_DNA"/>
</dbReference>
<dbReference type="InterPro" id="IPR019787">
    <property type="entry name" value="Znf_PHD-finger"/>
</dbReference>
<dbReference type="SMART" id="SM00249">
    <property type="entry name" value="PHD"/>
    <property type="match status" value="1"/>
</dbReference>
<reference evidence="6 7" key="2">
    <citation type="submission" date="2018-11" db="EMBL/GenBank/DDBJ databases">
        <authorList>
            <consortium name="Pathogen Informatics"/>
        </authorList>
    </citation>
    <scope>NUCLEOTIDE SEQUENCE [LARGE SCALE GENOMIC DNA]</scope>
    <source>
        <strain evidence="6 7">Egypt</strain>
    </source>
</reference>
<dbReference type="InterPro" id="IPR019786">
    <property type="entry name" value="Zinc_finger_PHD-type_CS"/>
</dbReference>
<keyword evidence="3" id="KW-0862">Zinc</keyword>
<dbReference type="Gene3D" id="3.30.40.10">
    <property type="entry name" value="Zinc/RING finger domain, C3HC4 (zinc finger)"/>
    <property type="match status" value="1"/>
</dbReference>
<feature type="domain" description="PHD-type" evidence="5">
    <location>
        <begin position="69"/>
        <end position="134"/>
    </location>
</feature>
<evidence type="ECO:0000256" key="4">
    <source>
        <dbReference type="PROSITE-ProRule" id="PRU00146"/>
    </source>
</evidence>
<protein>
    <submittedName>
        <fullName evidence="8">PHD-type domain-containing protein</fullName>
    </submittedName>
</protein>
<dbReference type="InterPro" id="IPR011011">
    <property type="entry name" value="Znf_FYVE_PHD"/>
</dbReference>
<dbReference type="InterPro" id="IPR013083">
    <property type="entry name" value="Znf_RING/FYVE/PHD"/>
</dbReference>
<dbReference type="Proteomes" id="UP000272942">
    <property type="component" value="Unassembled WGS sequence"/>
</dbReference>
<reference evidence="8" key="1">
    <citation type="submission" date="2016-06" db="UniProtKB">
        <authorList>
            <consortium name="WormBaseParasite"/>
        </authorList>
    </citation>
    <scope>IDENTIFICATION</scope>
</reference>
<dbReference type="WBParaSite" id="ECPE_0000961001-mRNA-1">
    <property type="protein sequence ID" value="ECPE_0000961001-mRNA-1"/>
    <property type="gene ID" value="ECPE_0000961001"/>
</dbReference>
<evidence type="ECO:0000256" key="3">
    <source>
        <dbReference type="ARBA" id="ARBA00022833"/>
    </source>
</evidence>
<proteinExistence type="predicted"/>
<name>A0A183ARJ5_9TREM</name>
<dbReference type="SUPFAM" id="SSF57903">
    <property type="entry name" value="FYVE/PHD zinc finger"/>
    <property type="match status" value="1"/>
</dbReference>
<evidence type="ECO:0000313" key="7">
    <source>
        <dbReference type="Proteomes" id="UP000272942"/>
    </source>
</evidence>
<sequence length="206" mass="20928">MDTTAAISYTDISSSVTISTGKTSDIASADSSQVTAATAVNVSGSVRTNTSTSDAPTADNQLLAMLVAELACCECGKLTRQPQLEPDGKTMNANILVECVQCGALYHQMCHQPPVLTSSGTSHQDWRCGSCSTATAAATGGDHPQTTNQPTATLTATVTDVAASKTSASAVVSSSPSATDLGPTVGARKRKAGLQSVLSGTGFRRL</sequence>
<dbReference type="InterPro" id="IPR001965">
    <property type="entry name" value="Znf_PHD"/>
</dbReference>
<keyword evidence="2 4" id="KW-0863">Zinc-finger</keyword>
<gene>
    <name evidence="6" type="ORF">ECPE_LOCUS9580</name>
</gene>
<dbReference type="GO" id="GO:0008270">
    <property type="term" value="F:zinc ion binding"/>
    <property type="evidence" value="ECO:0007669"/>
    <property type="project" value="UniProtKB-KW"/>
</dbReference>
<keyword evidence="7" id="KW-1185">Reference proteome</keyword>
<evidence type="ECO:0000256" key="1">
    <source>
        <dbReference type="ARBA" id="ARBA00022723"/>
    </source>
</evidence>
<dbReference type="AlphaFoldDB" id="A0A183ARJ5"/>
<evidence type="ECO:0000313" key="6">
    <source>
        <dbReference type="EMBL" id="VDP85617.1"/>
    </source>
</evidence>
<dbReference type="PROSITE" id="PS50016">
    <property type="entry name" value="ZF_PHD_2"/>
    <property type="match status" value="1"/>
</dbReference>
<keyword evidence="1" id="KW-0479">Metal-binding</keyword>
<accession>A0A183ARJ5</accession>